<dbReference type="Proteomes" id="UP000324222">
    <property type="component" value="Unassembled WGS sequence"/>
</dbReference>
<reference evidence="2 3" key="1">
    <citation type="submission" date="2019-05" db="EMBL/GenBank/DDBJ databases">
        <title>Another draft genome of Portunus trituberculatus and its Hox gene families provides insights of decapod evolution.</title>
        <authorList>
            <person name="Jeong J.-H."/>
            <person name="Song I."/>
            <person name="Kim S."/>
            <person name="Choi T."/>
            <person name="Kim D."/>
            <person name="Ryu S."/>
            <person name="Kim W."/>
        </authorList>
    </citation>
    <scope>NUCLEOTIDE SEQUENCE [LARGE SCALE GENOMIC DNA]</scope>
    <source>
        <tissue evidence="2">Muscle</tissue>
    </source>
</reference>
<keyword evidence="3" id="KW-1185">Reference proteome</keyword>
<evidence type="ECO:0000313" key="2">
    <source>
        <dbReference type="EMBL" id="MPC52751.1"/>
    </source>
</evidence>
<evidence type="ECO:0000313" key="3">
    <source>
        <dbReference type="Proteomes" id="UP000324222"/>
    </source>
</evidence>
<proteinExistence type="predicted"/>
<gene>
    <name evidence="2" type="ORF">E2C01_046626</name>
</gene>
<accession>A0A5B7FZ27</accession>
<feature type="region of interest" description="Disordered" evidence="1">
    <location>
        <begin position="1"/>
        <end position="27"/>
    </location>
</feature>
<organism evidence="2 3">
    <name type="scientific">Portunus trituberculatus</name>
    <name type="common">Swimming crab</name>
    <name type="synonym">Neptunus trituberculatus</name>
    <dbReference type="NCBI Taxonomy" id="210409"/>
    <lineage>
        <taxon>Eukaryota</taxon>
        <taxon>Metazoa</taxon>
        <taxon>Ecdysozoa</taxon>
        <taxon>Arthropoda</taxon>
        <taxon>Crustacea</taxon>
        <taxon>Multicrustacea</taxon>
        <taxon>Malacostraca</taxon>
        <taxon>Eumalacostraca</taxon>
        <taxon>Eucarida</taxon>
        <taxon>Decapoda</taxon>
        <taxon>Pleocyemata</taxon>
        <taxon>Brachyura</taxon>
        <taxon>Eubrachyura</taxon>
        <taxon>Portunoidea</taxon>
        <taxon>Portunidae</taxon>
        <taxon>Portuninae</taxon>
        <taxon>Portunus</taxon>
    </lineage>
</organism>
<evidence type="ECO:0000256" key="1">
    <source>
        <dbReference type="SAM" id="MobiDB-lite"/>
    </source>
</evidence>
<dbReference type="EMBL" id="VSRR010011122">
    <property type="protein sequence ID" value="MPC52751.1"/>
    <property type="molecule type" value="Genomic_DNA"/>
</dbReference>
<dbReference type="AlphaFoldDB" id="A0A5B7FZ27"/>
<protein>
    <submittedName>
        <fullName evidence="2">Uncharacterized protein</fullName>
    </submittedName>
</protein>
<sequence>MHPPLLPSPRHGLMQRGNGTHGAHAEPASAYGRAPLADIALCALSSHRGALMLGRNCWHTTLALLVAQV</sequence>
<name>A0A5B7FZ27_PORTR</name>
<comment type="caution">
    <text evidence="2">The sequence shown here is derived from an EMBL/GenBank/DDBJ whole genome shotgun (WGS) entry which is preliminary data.</text>
</comment>